<dbReference type="GO" id="GO:0001514">
    <property type="term" value="P:selenocysteine incorporation"/>
    <property type="evidence" value="ECO:0007669"/>
    <property type="project" value="UniProtKB-UniRule"/>
</dbReference>
<name>A0A6F8ZF90_9FIRM</name>
<evidence type="ECO:0000256" key="1">
    <source>
        <dbReference type="ARBA" id="ARBA00001933"/>
    </source>
</evidence>
<evidence type="ECO:0000256" key="5">
    <source>
        <dbReference type="ARBA" id="ARBA00022917"/>
    </source>
</evidence>
<comment type="cofactor">
    <cofactor evidence="1 8 9">
        <name>pyridoxal 5'-phosphate</name>
        <dbReference type="ChEBI" id="CHEBI:597326"/>
    </cofactor>
</comment>
<dbReference type="PANTHER" id="PTHR32328">
    <property type="entry name" value="L-SERYL-TRNA(SEC) SELENIUM TRANSFERASE"/>
    <property type="match status" value="1"/>
</dbReference>
<dbReference type="InterPro" id="IPR015421">
    <property type="entry name" value="PyrdxlP-dep_Trfase_major"/>
</dbReference>
<keyword evidence="6 8" id="KW-0711">Selenium</keyword>
<keyword evidence="5 8" id="KW-0648">Protein biosynthesis</keyword>
<keyword evidence="11" id="KW-1185">Reference proteome</keyword>
<dbReference type="InterPro" id="IPR004534">
    <property type="entry name" value="SelA_trans"/>
</dbReference>
<dbReference type="HAMAP" id="MF_00423">
    <property type="entry name" value="SelA"/>
    <property type="match status" value="1"/>
</dbReference>
<evidence type="ECO:0000256" key="7">
    <source>
        <dbReference type="ARBA" id="ARBA00044507"/>
    </source>
</evidence>
<reference evidence="10 11" key="1">
    <citation type="submission" date="2020-02" db="EMBL/GenBank/DDBJ databases">
        <authorList>
            <person name="Hogendoorn C."/>
        </authorList>
    </citation>
    <scope>NUCLEOTIDE SEQUENCE [LARGE SCALE GENOMIC DNA]</scope>
    <source>
        <strain evidence="10">R501</strain>
    </source>
</reference>
<feature type="modified residue" description="N6-(pyridoxal phosphate)lysine" evidence="8 9">
    <location>
        <position position="288"/>
    </location>
</feature>
<dbReference type="Pfam" id="PF03841">
    <property type="entry name" value="SelA"/>
    <property type="match status" value="1"/>
</dbReference>
<evidence type="ECO:0000256" key="4">
    <source>
        <dbReference type="ARBA" id="ARBA00022898"/>
    </source>
</evidence>
<dbReference type="EC" id="2.9.1.1" evidence="8"/>
<dbReference type="NCBIfam" id="TIGR00474">
    <property type="entry name" value="selA"/>
    <property type="match status" value="1"/>
</dbReference>
<proteinExistence type="inferred from homology"/>
<dbReference type="InterPro" id="IPR015424">
    <property type="entry name" value="PyrdxlP-dep_Trfase"/>
</dbReference>
<comment type="catalytic activity">
    <reaction evidence="8">
        <text>L-seryl-tRNA(Sec) + selenophosphate + H(+) = L-selenocysteinyl-tRNA(Sec) + phosphate</text>
        <dbReference type="Rhea" id="RHEA:22728"/>
        <dbReference type="Rhea" id="RHEA-COMP:9742"/>
        <dbReference type="Rhea" id="RHEA-COMP:9743"/>
        <dbReference type="ChEBI" id="CHEBI:15378"/>
        <dbReference type="ChEBI" id="CHEBI:16144"/>
        <dbReference type="ChEBI" id="CHEBI:43474"/>
        <dbReference type="ChEBI" id="CHEBI:78533"/>
        <dbReference type="ChEBI" id="CHEBI:78573"/>
        <dbReference type="EC" id="2.9.1.1"/>
    </reaction>
</comment>
<evidence type="ECO:0000256" key="8">
    <source>
        <dbReference type="HAMAP-Rule" id="MF_00423"/>
    </source>
</evidence>
<evidence type="ECO:0000256" key="9">
    <source>
        <dbReference type="PIRSR" id="PIRSR618319-50"/>
    </source>
</evidence>
<comment type="subcellular location">
    <subcellularLocation>
        <location evidence="8">Cytoplasm</location>
    </subcellularLocation>
</comment>
<dbReference type="Gene3D" id="3.40.640.10">
    <property type="entry name" value="Type I PLP-dependent aspartate aminotransferase-like (Major domain)"/>
    <property type="match status" value="1"/>
</dbReference>
<protein>
    <recommendedName>
        <fullName evidence="8">L-seryl-tRNA(Sec) selenium transferase</fullName>
        <ecNumber evidence="8">2.9.1.1</ecNumber>
    </recommendedName>
    <alternativeName>
        <fullName evidence="8">Selenocysteine synthase</fullName>
        <shortName evidence="8">Sec synthase</shortName>
    </alternativeName>
    <alternativeName>
        <fullName evidence="8">Selenocysteinyl-tRNA(Sec) synthase</fullName>
    </alternativeName>
</protein>
<keyword evidence="4 8" id="KW-0663">Pyridoxal phosphate</keyword>
<comment type="pathway">
    <text evidence="8">Aminoacyl-tRNA biosynthesis; selenocysteinyl-tRNA(Sec) biosynthesis; selenocysteinyl-tRNA(Sec) from L-seryl-tRNA(Sec) (bacterial route): step 1/1.</text>
</comment>
<evidence type="ECO:0000313" key="11">
    <source>
        <dbReference type="Proteomes" id="UP000503399"/>
    </source>
</evidence>
<dbReference type="SUPFAM" id="SSF53383">
    <property type="entry name" value="PLP-dependent transferases"/>
    <property type="match status" value="1"/>
</dbReference>
<dbReference type="PANTHER" id="PTHR32328:SF0">
    <property type="entry name" value="L-SERYL-TRNA(SEC) SELENIUM TRANSFERASE"/>
    <property type="match status" value="1"/>
</dbReference>
<dbReference type="EMBL" id="LR778114">
    <property type="protein sequence ID" value="CAB1128364.1"/>
    <property type="molecule type" value="Genomic_DNA"/>
</dbReference>
<comment type="similarity">
    <text evidence="7 8">Belongs to the SelA family.</text>
</comment>
<dbReference type="Gene3D" id="3.90.1150.180">
    <property type="match status" value="1"/>
</dbReference>
<accession>A0A6F8ZF90</accession>
<evidence type="ECO:0000256" key="2">
    <source>
        <dbReference type="ARBA" id="ARBA00022490"/>
    </source>
</evidence>
<organism evidence="10 11">
    <name type="scientific">Candidatus Hydrogenisulfobacillus filiaventi</name>
    <dbReference type="NCBI Taxonomy" id="2707344"/>
    <lineage>
        <taxon>Bacteria</taxon>
        <taxon>Bacillati</taxon>
        <taxon>Bacillota</taxon>
        <taxon>Clostridia</taxon>
        <taxon>Eubacteriales</taxon>
        <taxon>Clostridiales Family XVII. Incertae Sedis</taxon>
        <taxon>Candidatus Hydrogenisulfobacillus</taxon>
    </lineage>
</organism>
<dbReference type="UniPathway" id="UPA00906">
    <property type="reaction ID" value="UER00896"/>
</dbReference>
<evidence type="ECO:0000313" key="10">
    <source>
        <dbReference type="EMBL" id="CAB1128364.1"/>
    </source>
</evidence>
<dbReference type="Proteomes" id="UP000503399">
    <property type="component" value="Chromosome"/>
</dbReference>
<keyword evidence="2 8" id="KW-0963">Cytoplasm</keyword>
<evidence type="ECO:0000256" key="6">
    <source>
        <dbReference type="ARBA" id="ARBA00023266"/>
    </source>
</evidence>
<dbReference type="AlphaFoldDB" id="A0A6F8ZF90"/>
<dbReference type="InterPro" id="IPR018319">
    <property type="entry name" value="SelA-like"/>
</dbReference>
<evidence type="ECO:0000256" key="3">
    <source>
        <dbReference type="ARBA" id="ARBA00022679"/>
    </source>
</evidence>
<dbReference type="GO" id="GO:0005737">
    <property type="term" value="C:cytoplasm"/>
    <property type="evidence" value="ECO:0007669"/>
    <property type="project" value="UniProtKB-SubCell"/>
</dbReference>
<comment type="function">
    <text evidence="8">Converts seryl-tRNA(Sec) to selenocysteinyl-tRNA(Sec) required for selenoprotein biosynthesis.</text>
</comment>
<dbReference type="GO" id="GO:0001717">
    <property type="term" value="P:conversion of seryl-tRNAsec to selenocys-tRNAsec"/>
    <property type="evidence" value="ECO:0007669"/>
    <property type="project" value="UniProtKB-UniRule"/>
</dbReference>
<dbReference type="GO" id="GO:0004125">
    <property type="term" value="F:L-seryl-tRNA(Sec) selenium transferase activity"/>
    <property type="evidence" value="ECO:0007669"/>
    <property type="project" value="UniProtKB-UniRule"/>
</dbReference>
<dbReference type="KEGG" id="hfv:R50_0858"/>
<gene>
    <name evidence="8 10" type="primary">selA</name>
    <name evidence="10" type="ORF">R50_0858</name>
</gene>
<keyword evidence="3 8" id="KW-0808">Transferase</keyword>
<sequence length="471" mass="50258">MGEIAERRQLPAVQRLMEAVQRQAPDLPRHWVHRGVAETLEAARRRLEAGGRLTEEALAAEAVGRARALDRPHLRPVINATGVLIHTNLGRSPLPADIMAHVAAVAAGYSTLEFDLEAGRRGSRHDHVAGLLAEVSGAEAALVVNNNAAAVLLALSTLAAGREVVVSRGQLVEIGGSFRVPEVMAQSGAILHEVGATNKTHLADYERGINERTALLLKVHTSNFRVLGFTAQVPTAQLVGLARRHGLPVMEDLGSGVLLPLTLDGYTEPQVQEVVAAGVDVVTFSGDKLLGGPQAGAVVGRRDLIAAMKRHPLARAVRVDKMTLAALELVLRRYVEGRAEELPLWQMLHADPEGLRRRARRLAARIRGVTGAAARVGVVPDQSQVGGGSMPATRLPTWVVTVEPLAASAEAWEAALRAGEPPVIARVQHGALRFDPRTLLPGQDRQLPAVLAAAWAPWLTPGMADGDEHKV</sequence>